<dbReference type="EMBL" id="BAAAZR010000002">
    <property type="protein sequence ID" value="GAA3798776.1"/>
    <property type="molecule type" value="Genomic_DNA"/>
</dbReference>
<accession>A0ABP7HLL4</accession>
<sequence length="587" mass="62775">MRARPRRRAVVAGSLASVLVLVSSAGWSAHLGLSARDHLEATRDALVHLRAVMSARDLDRMAVTLADAHRHASEARRLTSGPDWSLITYLPMVGDGATTVRGLAETAAEITDVLTRVQRTGTSLFTAGSGSTDDARQLLDGLRAAAPVLDGAAARLTQARGRLMTTPARTGVASLDQARGTALYELDRLRRWIGGAATAANLIPPMLGNDGPRRYFLAFQTNAESRGTGGLVGAFGILEADHGRIGVKRLAANTGLGRSPHPVADHGQAFRARYGPGAVELLSVSNLSPHFPYAAKTWTALWERQTGLRLDGAIAIDPVGLSYLLGLIGPVTLPGGEQVTASNVVDLTERTAYARFTDPVARKRFLISIAGAVSEALPQSFAEPSRVLPVLKPMVAERRLQIWSRHDAEQRRLSATALGGVLPRQPGPYAGLVVNNSAGGKLDYYLNRSLEYELGPCRDGRRSTSVRIKLTNDVPDVALPSYVTGPLDTPGRSHGPGSNLLWVSLYAGVGSELTRAQLDGRPLTAIKESERSHPVYSAMLELAPRQSRTLTFDLVEPVSAEPPAIPVQPLVRPQQNRVIDSRQGCAP</sequence>
<reference evidence="2" key="1">
    <citation type="journal article" date="2019" name="Int. J. Syst. Evol. Microbiol.">
        <title>The Global Catalogue of Microorganisms (GCM) 10K type strain sequencing project: providing services to taxonomists for standard genome sequencing and annotation.</title>
        <authorList>
            <consortium name="The Broad Institute Genomics Platform"/>
            <consortium name="The Broad Institute Genome Sequencing Center for Infectious Disease"/>
            <person name="Wu L."/>
            <person name="Ma J."/>
        </authorList>
    </citation>
    <scope>NUCLEOTIDE SEQUENCE [LARGE SCALE GENOMIC DNA]</scope>
    <source>
        <strain evidence="2">JCM 16908</strain>
    </source>
</reference>
<dbReference type="InterPro" id="IPR025101">
    <property type="entry name" value="DUF4012"/>
</dbReference>
<comment type="caution">
    <text evidence="1">The sequence shown here is derived from an EMBL/GenBank/DDBJ whole genome shotgun (WGS) entry which is preliminary data.</text>
</comment>
<gene>
    <name evidence="1" type="ORF">GCM10022226_17700</name>
</gene>
<name>A0ABP7HLL4_9ACTN</name>
<dbReference type="RefSeq" id="WP_344936550.1">
    <property type="nucleotide sequence ID" value="NZ_BAAAZR010000002.1"/>
</dbReference>
<organism evidence="1 2">
    <name type="scientific">Sphaerisporangium flaviroseum</name>
    <dbReference type="NCBI Taxonomy" id="509199"/>
    <lineage>
        <taxon>Bacteria</taxon>
        <taxon>Bacillati</taxon>
        <taxon>Actinomycetota</taxon>
        <taxon>Actinomycetes</taxon>
        <taxon>Streptosporangiales</taxon>
        <taxon>Streptosporangiaceae</taxon>
        <taxon>Sphaerisporangium</taxon>
    </lineage>
</organism>
<keyword evidence="2" id="KW-1185">Reference proteome</keyword>
<proteinExistence type="predicted"/>
<dbReference type="Pfam" id="PF13196">
    <property type="entry name" value="DUF4012"/>
    <property type="match status" value="1"/>
</dbReference>
<dbReference type="Proteomes" id="UP001500888">
    <property type="component" value="Unassembled WGS sequence"/>
</dbReference>
<evidence type="ECO:0000313" key="2">
    <source>
        <dbReference type="Proteomes" id="UP001500888"/>
    </source>
</evidence>
<evidence type="ECO:0000313" key="1">
    <source>
        <dbReference type="EMBL" id="GAA3798776.1"/>
    </source>
</evidence>
<protein>
    <submittedName>
        <fullName evidence="1">DUF4012 domain-containing protein</fullName>
    </submittedName>
</protein>